<dbReference type="OrthoDB" id="7019622at2"/>
<evidence type="ECO:0000313" key="2">
    <source>
        <dbReference type="EMBL" id="QEY25705.1"/>
    </source>
</evidence>
<dbReference type="RefSeq" id="WP_151050278.1">
    <property type="nucleotide sequence ID" value="NZ_CP031700.1"/>
</dbReference>
<sequence>MKKILTTLFILLFSSVAWAQRAVPADMDIAILKQVNYPQVVLSNGGIPWLKILTLGWLDNNVSAFNTTHDLRIKDERNRFIVRGKLPYHTGKTVALRRDAAGNITEIWLLTPAEKQAFEQRAAIRQP</sequence>
<dbReference type="EMBL" id="CP031700">
    <property type="protein sequence ID" value="QEY25705.1"/>
    <property type="molecule type" value="Genomic_DNA"/>
</dbReference>
<dbReference type="KEGG" id="nzl:D0T92_03565"/>
<keyword evidence="1" id="KW-0732">Signal</keyword>
<evidence type="ECO:0000256" key="1">
    <source>
        <dbReference type="SAM" id="SignalP"/>
    </source>
</evidence>
<name>A0A5J6PT55_9NEIS</name>
<organism evidence="2 3">
    <name type="scientific">Neisseria zalophi</name>
    <dbReference type="NCBI Taxonomy" id="640030"/>
    <lineage>
        <taxon>Bacteria</taxon>
        <taxon>Pseudomonadati</taxon>
        <taxon>Pseudomonadota</taxon>
        <taxon>Betaproteobacteria</taxon>
        <taxon>Neisseriales</taxon>
        <taxon>Neisseriaceae</taxon>
        <taxon>Neisseria</taxon>
    </lineage>
</organism>
<dbReference type="Proteomes" id="UP000325713">
    <property type="component" value="Chromosome"/>
</dbReference>
<feature type="signal peptide" evidence="1">
    <location>
        <begin position="1"/>
        <end position="19"/>
    </location>
</feature>
<accession>A0A5J6PT55</accession>
<evidence type="ECO:0000313" key="3">
    <source>
        <dbReference type="Proteomes" id="UP000325713"/>
    </source>
</evidence>
<proteinExistence type="predicted"/>
<gene>
    <name evidence="2" type="ORF">D0T92_03565</name>
</gene>
<dbReference type="AlphaFoldDB" id="A0A5J6PT55"/>
<reference evidence="2 3" key="1">
    <citation type="submission" date="2018-08" db="EMBL/GenBank/DDBJ databases">
        <title>Neisseria zalophi ATCC BAA-2455 complete genome.</title>
        <authorList>
            <person name="Veseli I.A."/>
            <person name="Buttler R."/>
            <person name="Mascarenhas dos Santos A.C."/>
            <person name="Pombert J.-F."/>
        </authorList>
    </citation>
    <scope>NUCLEOTIDE SEQUENCE [LARGE SCALE GENOMIC DNA]</scope>
    <source>
        <strain evidence="2 3">ATCC BAA-2455</strain>
    </source>
</reference>
<keyword evidence="3" id="KW-1185">Reference proteome</keyword>
<feature type="chain" id="PRO_5023939541" evidence="1">
    <location>
        <begin position="20"/>
        <end position="127"/>
    </location>
</feature>
<protein>
    <submittedName>
        <fullName evidence="2">Uncharacterized protein</fullName>
    </submittedName>
</protein>